<keyword evidence="9 12" id="KW-0472">Membrane</keyword>
<dbReference type="Proteomes" id="UP000789595">
    <property type="component" value="Unassembled WGS sequence"/>
</dbReference>
<feature type="transmembrane region" description="Helical" evidence="12">
    <location>
        <begin position="296"/>
        <end position="314"/>
    </location>
</feature>
<dbReference type="InterPro" id="IPR008509">
    <property type="entry name" value="MOT2/MFSD5"/>
</dbReference>
<dbReference type="OrthoDB" id="263957at2759"/>
<evidence type="ECO:0000256" key="6">
    <source>
        <dbReference type="ARBA" id="ARBA00022692"/>
    </source>
</evidence>
<reference evidence="13" key="1">
    <citation type="submission" date="2021-11" db="EMBL/GenBank/DDBJ databases">
        <authorList>
            <consortium name="Genoscope - CEA"/>
            <person name="William W."/>
        </authorList>
    </citation>
    <scope>NUCLEOTIDE SEQUENCE</scope>
</reference>
<keyword evidence="4" id="KW-0813">Transport</keyword>
<feature type="transmembrane region" description="Helical" evidence="12">
    <location>
        <begin position="334"/>
        <end position="354"/>
    </location>
</feature>
<dbReference type="EMBL" id="CAKKNE010000002">
    <property type="protein sequence ID" value="CAH0369907.1"/>
    <property type="molecule type" value="Genomic_DNA"/>
</dbReference>
<comment type="function">
    <text evidence="1">Mediates high-affinity intracellular uptake of the rare oligo-element molybdenum.</text>
</comment>
<evidence type="ECO:0000256" key="12">
    <source>
        <dbReference type="SAM" id="Phobius"/>
    </source>
</evidence>
<feature type="transmembrane region" description="Helical" evidence="12">
    <location>
        <begin position="419"/>
        <end position="438"/>
    </location>
</feature>
<evidence type="ECO:0000256" key="11">
    <source>
        <dbReference type="ARBA" id="ARBA00032555"/>
    </source>
</evidence>
<sequence>MDLEDAPQEDPDAGLSVGTVHAAFILSAAVAVALTFGKDLIKGKLSTNSDVGGQTPQFKAFQRTYLTVYLLMMAGDWLQGPYMYALYDAYGFKHEEIAALFVAGFGSSMLFGTVAGSLADTLGRKRGALAYVVVYAASCVTKHWRSYEVLMFGRVLGGIATSLLFSVFDSWLVAEHASRGFEPAWLSTTFANAQAGNSIVAILSGVFGEWIAGTTPMRVLVAGSTGGEDAAPDGAIMWGGYCLPFDAAAVFLLIGGFVIMTTWNENYGDTKQSSGADGLRESLTKGLLLLARDRRVLLVGLVCSCFEAAMYAFVFEWTPALTAANAPRPPYGEIFAAMMLCCAAGTRLFGFLAESRGPEDFARPLFVVASLFLLAPVVAPSNYVLALVAFLLFEGVVGCYFPALGTLKSKIVPDAQRSTIYNIFRVPLNVLVLLVLLSKLPTQTVFAVSALLLLSAAILQHMLFAAMRGHADVLDAHGVDAKDPLVSV</sequence>
<evidence type="ECO:0000256" key="4">
    <source>
        <dbReference type="ARBA" id="ARBA00022448"/>
    </source>
</evidence>
<evidence type="ECO:0000256" key="2">
    <source>
        <dbReference type="ARBA" id="ARBA00004651"/>
    </source>
</evidence>
<feature type="transmembrane region" description="Helical" evidence="12">
    <location>
        <begin position="444"/>
        <end position="464"/>
    </location>
</feature>
<dbReference type="PANTHER" id="PTHR23516">
    <property type="entry name" value="SAM (S-ADENOSYL METHIONINE) TRANSPORTER"/>
    <property type="match status" value="1"/>
</dbReference>
<feature type="transmembrane region" description="Helical" evidence="12">
    <location>
        <begin position="195"/>
        <end position="215"/>
    </location>
</feature>
<evidence type="ECO:0000256" key="9">
    <source>
        <dbReference type="ARBA" id="ARBA00023136"/>
    </source>
</evidence>
<protein>
    <recommendedName>
        <fullName evidence="3">Molybdate-anion transporter</fullName>
    </recommendedName>
    <alternativeName>
        <fullName evidence="10">Major facilitator superfamily domain-containing protein 5</fullName>
    </alternativeName>
    <alternativeName>
        <fullName evidence="11">Molybdate transporter 2 homolog</fullName>
    </alternativeName>
</protein>
<dbReference type="SUPFAM" id="SSF103473">
    <property type="entry name" value="MFS general substrate transporter"/>
    <property type="match status" value="1"/>
</dbReference>
<dbReference type="GO" id="GO:0015098">
    <property type="term" value="F:molybdate ion transmembrane transporter activity"/>
    <property type="evidence" value="ECO:0007669"/>
    <property type="project" value="InterPro"/>
</dbReference>
<evidence type="ECO:0000256" key="3">
    <source>
        <dbReference type="ARBA" id="ARBA00021242"/>
    </source>
</evidence>
<keyword evidence="5" id="KW-1003">Cell membrane</keyword>
<dbReference type="CDD" id="cd17487">
    <property type="entry name" value="MFS_MFSD5_like"/>
    <property type="match status" value="1"/>
</dbReference>
<name>A0A8J2WVE1_9STRA</name>
<evidence type="ECO:0000256" key="1">
    <source>
        <dbReference type="ARBA" id="ARBA00003019"/>
    </source>
</evidence>
<dbReference type="GO" id="GO:0006811">
    <property type="term" value="P:monoatomic ion transport"/>
    <property type="evidence" value="ECO:0007669"/>
    <property type="project" value="UniProtKB-KW"/>
</dbReference>
<dbReference type="InterPro" id="IPR036259">
    <property type="entry name" value="MFS_trans_sf"/>
</dbReference>
<feature type="transmembrane region" description="Helical" evidence="12">
    <location>
        <begin position="20"/>
        <end position="37"/>
    </location>
</feature>
<keyword evidence="14" id="KW-1185">Reference proteome</keyword>
<keyword evidence="6 12" id="KW-0812">Transmembrane</keyword>
<evidence type="ECO:0000313" key="14">
    <source>
        <dbReference type="Proteomes" id="UP000789595"/>
    </source>
</evidence>
<feature type="transmembrane region" description="Helical" evidence="12">
    <location>
        <begin position="66"/>
        <end position="85"/>
    </location>
</feature>
<feature type="transmembrane region" description="Helical" evidence="12">
    <location>
        <begin position="235"/>
        <end position="263"/>
    </location>
</feature>
<evidence type="ECO:0000256" key="5">
    <source>
        <dbReference type="ARBA" id="ARBA00022475"/>
    </source>
</evidence>
<keyword evidence="8" id="KW-0406">Ion transport</keyword>
<dbReference type="Pfam" id="PF05631">
    <property type="entry name" value="MFS_5"/>
    <property type="match status" value="2"/>
</dbReference>
<dbReference type="Gene3D" id="1.20.1250.20">
    <property type="entry name" value="MFS general substrate transporter like domains"/>
    <property type="match status" value="1"/>
</dbReference>
<gene>
    <name evidence="13" type="ORF">PECAL_2P30510</name>
</gene>
<dbReference type="GO" id="GO:0005886">
    <property type="term" value="C:plasma membrane"/>
    <property type="evidence" value="ECO:0007669"/>
    <property type="project" value="UniProtKB-SubCell"/>
</dbReference>
<proteinExistence type="predicted"/>
<keyword evidence="7 12" id="KW-1133">Transmembrane helix</keyword>
<evidence type="ECO:0000256" key="7">
    <source>
        <dbReference type="ARBA" id="ARBA00022989"/>
    </source>
</evidence>
<organism evidence="13 14">
    <name type="scientific">Pelagomonas calceolata</name>
    <dbReference type="NCBI Taxonomy" id="35677"/>
    <lineage>
        <taxon>Eukaryota</taxon>
        <taxon>Sar</taxon>
        <taxon>Stramenopiles</taxon>
        <taxon>Ochrophyta</taxon>
        <taxon>Pelagophyceae</taxon>
        <taxon>Pelagomonadales</taxon>
        <taxon>Pelagomonadaceae</taxon>
        <taxon>Pelagomonas</taxon>
    </lineage>
</organism>
<feature type="transmembrane region" description="Helical" evidence="12">
    <location>
        <begin position="97"/>
        <end position="116"/>
    </location>
</feature>
<dbReference type="PANTHER" id="PTHR23516:SF1">
    <property type="entry name" value="MOLYBDATE-ANION TRANSPORTER"/>
    <property type="match status" value="1"/>
</dbReference>
<accession>A0A8J2WVE1</accession>
<dbReference type="AlphaFoldDB" id="A0A8J2WVE1"/>
<comment type="subcellular location">
    <subcellularLocation>
        <location evidence="2">Cell membrane</location>
        <topology evidence="2">Multi-pass membrane protein</topology>
    </subcellularLocation>
</comment>
<evidence type="ECO:0000256" key="10">
    <source>
        <dbReference type="ARBA" id="ARBA00030646"/>
    </source>
</evidence>
<evidence type="ECO:0000313" key="13">
    <source>
        <dbReference type="EMBL" id="CAH0369907.1"/>
    </source>
</evidence>
<comment type="caution">
    <text evidence="13">The sequence shown here is derived from an EMBL/GenBank/DDBJ whole genome shotgun (WGS) entry which is preliminary data.</text>
</comment>
<evidence type="ECO:0000256" key="8">
    <source>
        <dbReference type="ARBA" id="ARBA00023065"/>
    </source>
</evidence>
<feature type="transmembrane region" description="Helical" evidence="12">
    <location>
        <begin position="361"/>
        <end position="379"/>
    </location>
</feature>